<keyword evidence="3" id="KW-1185">Reference proteome</keyword>
<evidence type="ECO:0000313" key="2">
    <source>
        <dbReference type="EMBL" id="KAE9404013.1"/>
    </source>
</evidence>
<feature type="compositionally biased region" description="Polar residues" evidence="1">
    <location>
        <begin position="102"/>
        <end position="127"/>
    </location>
</feature>
<name>A0A6A4I221_9AGAR</name>
<gene>
    <name evidence="2" type="ORF">BT96DRAFT_936000</name>
</gene>
<dbReference type="Proteomes" id="UP000799118">
    <property type="component" value="Unassembled WGS sequence"/>
</dbReference>
<feature type="compositionally biased region" description="Polar residues" evidence="1">
    <location>
        <begin position="136"/>
        <end position="146"/>
    </location>
</feature>
<dbReference type="EMBL" id="ML769420">
    <property type="protein sequence ID" value="KAE9404013.1"/>
    <property type="molecule type" value="Genomic_DNA"/>
</dbReference>
<feature type="compositionally biased region" description="Basic and acidic residues" evidence="1">
    <location>
        <begin position="8"/>
        <end position="17"/>
    </location>
</feature>
<evidence type="ECO:0000313" key="3">
    <source>
        <dbReference type="Proteomes" id="UP000799118"/>
    </source>
</evidence>
<sequence>MASVEPVQRSKVDDKHNASVIEIDSSDSDDVQILSRPPIDRAAENREPAPAASQSGSRASKSKPLASAHTHSPDISIRDKVKPHQSLDSSPRLGAPTRIEQRTNSSPILISTPSSNKVPGSSQQVLPSQLGDLEINKSNSTLAKHTQPNREFIAPSTELPRLKTARAARKTSLKPASPTPSHSSDVPVPQSGTSSYPSSSGPRPLEDIIYKLRNRQTNPISTSSPSVAIQHDVYQMVNSQLRPWMSSDANIQHAMKKERRITEDMFNWNEIRREEFSAEVRFRKV</sequence>
<feature type="region of interest" description="Disordered" evidence="1">
    <location>
        <begin position="1"/>
        <end position="204"/>
    </location>
</feature>
<protein>
    <submittedName>
        <fullName evidence="2">Uncharacterized protein</fullName>
    </submittedName>
</protein>
<feature type="compositionally biased region" description="Basic and acidic residues" evidence="1">
    <location>
        <begin position="38"/>
        <end position="47"/>
    </location>
</feature>
<proteinExistence type="predicted"/>
<reference evidence="2" key="1">
    <citation type="journal article" date="2019" name="Environ. Microbiol.">
        <title>Fungal ecological strategies reflected in gene transcription - a case study of two litter decomposers.</title>
        <authorList>
            <person name="Barbi F."/>
            <person name="Kohler A."/>
            <person name="Barry K."/>
            <person name="Baskaran P."/>
            <person name="Daum C."/>
            <person name="Fauchery L."/>
            <person name="Ihrmark K."/>
            <person name="Kuo A."/>
            <person name="LaButti K."/>
            <person name="Lipzen A."/>
            <person name="Morin E."/>
            <person name="Grigoriev I.V."/>
            <person name="Henrissat B."/>
            <person name="Lindahl B."/>
            <person name="Martin F."/>
        </authorList>
    </citation>
    <scope>NUCLEOTIDE SEQUENCE</scope>
    <source>
        <strain evidence="2">JB14</strain>
    </source>
</reference>
<dbReference type="AlphaFoldDB" id="A0A6A4I221"/>
<accession>A0A6A4I221</accession>
<feature type="compositionally biased region" description="Low complexity" evidence="1">
    <location>
        <begin position="189"/>
        <end position="203"/>
    </location>
</feature>
<organism evidence="2 3">
    <name type="scientific">Gymnopus androsaceus JB14</name>
    <dbReference type="NCBI Taxonomy" id="1447944"/>
    <lineage>
        <taxon>Eukaryota</taxon>
        <taxon>Fungi</taxon>
        <taxon>Dikarya</taxon>
        <taxon>Basidiomycota</taxon>
        <taxon>Agaricomycotina</taxon>
        <taxon>Agaricomycetes</taxon>
        <taxon>Agaricomycetidae</taxon>
        <taxon>Agaricales</taxon>
        <taxon>Marasmiineae</taxon>
        <taxon>Omphalotaceae</taxon>
        <taxon>Gymnopus</taxon>
    </lineage>
</organism>
<feature type="compositionally biased region" description="Basic residues" evidence="1">
    <location>
        <begin position="163"/>
        <end position="172"/>
    </location>
</feature>
<evidence type="ECO:0000256" key="1">
    <source>
        <dbReference type="SAM" id="MobiDB-lite"/>
    </source>
</evidence>